<reference evidence="3" key="1">
    <citation type="submission" date="2015-02" db="EMBL/GenBank/DDBJ databases">
        <title>Genome sequencing for Strongylocentrotus purpuratus.</title>
        <authorList>
            <person name="Murali S."/>
            <person name="Liu Y."/>
            <person name="Vee V."/>
            <person name="English A."/>
            <person name="Wang M."/>
            <person name="Skinner E."/>
            <person name="Han Y."/>
            <person name="Muzny D.M."/>
            <person name="Worley K.C."/>
            <person name="Gibbs R.A."/>
        </authorList>
    </citation>
    <scope>NUCLEOTIDE SEQUENCE</scope>
</reference>
<evidence type="ECO:0000313" key="3">
    <source>
        <dbReference type="Proteomes" id="UP000007110"/>
    </source>
</evidence>
<feature type="compositionally biased region" description="Basic and acidic residues" evidence="1">
    <location>
        <begin position="349"/>
        <end position="360"/>
    </location>
</feature>
<dbReference type="RefSeq" id="XP_030844352.1">
    <property type="nucleotide sequence ID" value="XM_030988492.1"/>
</dbReference>
<evidence type="ECO:0000256" key="1">
    <source>
        <dbReference type="SAM" id="MobiDB-lite"/>
    </source>
</evidence>
<dbReference type="GeneID" id="115925161"/>
<dbReference type="AlphaFoldDB" id="A0A7M7P0K3"/>
<feature type="region of interest" description="Disordered" evidence="1">
    <location>
        <begin position="339"/>
        <end position="378"/>
    </location>
</feature>
<evidence type="ECO:0000313" key="2">
    <source>
        <dbReference type="EnsemblMetazoa" id="XP_030844352"/>
    </source>
</evidence>
<dbReference type="Proteomes" id="UP000007110">
    <property type="component" value="Unassembled WGS sequence"/>
</dbReference>
<dbReference type="KEGG" id="spu:115925161"/>
<proteinExistence type="predicted"/>
<protein>
    <submittedName>
        <fullName evidence="2">Uncharacterized protein</fullName>
    </submittedName>
</protein>
<accession>A0A7M7P0K3</accession>
<dbReference type="EnsemblMetazoa" id="XM_030988492">
    <property type="protein sequence ID" value="XP_030844352"/>
    <property type="gene ID" value="LOC115925161"/>
</dbReference>
<sequence>MGRHSLARIAHPCRKCSECTYCGKKAEVELKSFFHIVNWEENDKDTLLKDFGLGSDCCLCNRCRIEIRQSMKGHVKKSRKKQRPPCFLSRYQLCDEDSCTETQEEWSRVVATFNLQEATQTEVPSTLSLCQGHYRKLIDSRKVRCSKCQHLIRGRKRKCPKPDGINDLNKEIGIHSSRMDKSVVCSVCYHQCRREIFRHQKLKTASTIQDLKEIVTSYEEMAETTKDEDLETYASAKAVVFAGRQFLNNRAVLLKEIQKKYHQYWQETESECRTQELGPNSKTNQSMMLDLIVAYGHHLICVTSRIKLHGTMVMWKGSDVTSMLHTVLYEQLTNKTAEATSTSSVPVKMDPESVSEKMDPESTSSNHVLSKAAQLGWE</sequence>
<organism evidence="2 3">
    <name type="scientific">Strongylocentrotus purpuratus</name>
    <name type="common">Purple sea urchin</name>
    <dbReference type="NCBI Taxonomy" id="7668"/>
    <lineage>
        <taxon>Eukaryota</taxon>
        <taxon>Metazoa</taxon>
        <taxon>Echinodermata</taxon>
        <taxon>Eleutherozoa</taxon>
        <taxon>Echinozoa</taxon>
        <taxon>Echinoidea</taxon>
        <taxon>Euechinoidea</taxon>
        <taxon>Echinacea</taxon>
        <taxon>Camarodonta</taxon>
        <taxon>Echinidea</taxon>
        <taxon>Strongylocentrotidae</taxon>
        <taxon>Strongylocentrotus</taxon>
    </lineage>
</organism>
<dbReference type="InParanoid" id="A0A7M7P0K3"/>
<keyword evidence="3" id="KW-1185">Reference proteome</keyword>
<reference evidence="2" key="2">
    <citation type="submission" date="2021-01" db="UniProtKB">
        <authorList>
            <consortium name="EnsemblMetazoa"/>
        </authorList>
    </citation>
    <scope>IDENTIFICATION</scope>
</reference>
<name>A0A7M7P0K3_STRPU</name>